<comment type="similarity">
    <text evidence="1">Belongs to the CFA/CMAS family.</text>
</comment>
<dbReference type="Pfam" id="PF02353">
    <property type="entry name" value="CMAS"/>
    <property type="match status" value="1"/>
</dbReference>
<evidence type="ECO:0000256" key="2">
    <source>
        <dbReference type="ARBA" id="ARBA00022603"/>
    </source>
</evidence>
<keyword evidence="3 7" id="KW-0808">Transferase</keyword>
<dbReference type="InterPro" id="IPR003333">
    <property type="entry name" value="CMAS"/>
</dbReference>
<dbReference type="GO" id="GO:0032259">
    <property type="term" value="P:methylation"/>
    <property type="evidence" value="ECO:0007669"/>
    <property type="project" value="UniProtKB-KW"/>
</dbReference>
<protein>
    <submittedName>
        <fullName evidence="7">Cyclopropane fatty acyl phospholipid synthase</fullName>
        <ecNumber evidence="7">2.1.1.79</ecNumber>
    </submittedName>
</protein>
<organism evidence="7 8">
    <name type="scientific">Thermomonas brevis</name>
    <dbReference type="NCBI Taxonomy" id="215691"/>
    <lineage>
        <taxon>Bacteria</taxon>
        <taxon>Pseudomonadati</taxon>
        <taxon>Pseudomonadota</taxon>
        <taxon>Gammaproteobacteria</taxon>
        <taxon>Lysobacterales</taxon>
        <taxon>Lysobacteraceae</taxon>
        <taxon>Thermomonas</taxon>
    </lineage>
</organism>
<dbReference type="GO" id="GO:0008825">
    <property type="term" value="F:cyclopropane-fatty-acyl-phospholipid synthase activity"/>
    <property type="evidence" value="ECO:0007669"/>
    <property type="project" value="UniProtKB-EC"/>
</dbReference>
<dbReference type="EMBL" id="CP060711">
    <property type="protein sequence ID" value="QNN48035.1"/>
    <property type="molecule type" value="Genomic_DNA"/>
</dbReference>
<dbReference type="InterPro" id="IPR029063">
    <property type="entry name" value="SAM-dependent_MTases_sf"/>
</dbReference>
<evidence type="ECO:0000256" key="1">
    <source>
        <dbReference type="ARBA" id="ARBA00010815"/>
    </source>
</evidence>
<evidence type="ECO:0000256" key="3">
    <source>
        <dbReference type="ARBA" id="ARBA00022679"/>
    </source>
</evidence>
<evidence type="ECO:0000256" key="4">
    <source>
        <dbReference type="ARBA" id="ARBA00022691"/>
    </source>
</evidence>
<dbReference type="PANTHER" id="PTHR43667">
    <property type="entry name" value="CYCLOPROPANE-FATTY-ACYL-PHOSPHOLIPID SYNTHASE"/>
    <property type="match status" value="1"/>
</dbReference>
<sequence length="388" mass="43777">MSAPAGHDDAVLDTAPRQWVAGLLGRADIRVNGDRPWDMRLHDPAALDRALAEGNLGLGEAYMAGAWDCERLDVFFEHLLRAHLDREVQPAQLAWHALQVKLFNRQNRRRAWQVGKAHYDLGNDFYAAMLGPRMAYSCGYWQGGAADLAQAQEAKLDLVCRKLGLQPGMRVLDIGCGWGSFMGHAAERYGVRCIGVTVSEEQAAYAQQRYAGLPLEFRLQDYRQLDADALGGPVDRIASIGMFEHVGRRNHRRFMEVAHRCLRDDGLVLLHTIGKNRRKSVPDRWIDRHIFPNGDLPSIGQIGDALDGLFVCEDLHNFGADYDPTLMAWHASFEAAWPRFAGALGETFRRKWRYYLLSCAGAFRARELQLWQWLLSKDGVPGGWRRPA</sequence>
<dbReference type="EC" id="2.1.1.79" evidence="7"/>
<gene>
    <name evidence="7" type="primary">cfa</name>
    <name evidence="7" type="ORF">H9L17_07925</name>
</gene>
<evidence type="ECO:0000256" key="5">
    <source>
        <dbReference type="ARBA" id="ARBA00023098"/>
    </source>
</evidence>
<dbReference type="CDD" id="cd02440">
    <property type="entry name" value="AdoMet_MTases"/>
    <property type="match status" value="1"/>
</dbReference>
<dbReference type="PIRSF" id="PIRSF003085">
    <property type="entry name" value="CMAS"/>
    <property type="match status" value="1"/>
</dbReference>
<dbReference type="AlphaFoldDB" id="A0A7G9QXG0"/>
<evidence type="ECO:0000256" key="6">
    <source>
        <dbReference type="PIRSR" id="PIRSR003085-1"/>
    </source>
</evidence>
<dbReference type="Gene3D" id="3.40.50.150">
    <property type="entry name" value="Vaccinia Virus protein VP39"/>
    <property type="match status" value="1"/>
</dbReference>
<keyword evidence="2 7" id="KW-0489">Methyltransferase</keyword>
<feature type="active site" evidence="6">
    <location>
        <position position="359"/>
    </location>
</feature>
<dbReference type="PANTHER" id="PTHR43667:SF1">
    <property type="entry name" value="CYCLOPROPANE-FATTY-ACYL-PHOSPHOLIPID SYNTHASE"/>
    <property type="match status" value="1"/>
</dbReference>
<keyword evidence="4" id="KW-0949">S-adenosyl-L-methionine</keyword>
<dbReference type="GO" id="GO:0008610">
    <property type="term" value="P:lipid biosynthetic process"/>
    <property type="evidence" value="ECO:0007669"/>
    <property type="project" value="InterPro"/>
</dbReference>
<evidence type="ECO:0000313" key="8">
    <source>
        <dbReference type="Proteomes" id="UP000515977"/>
    </source>
</evidence>
<keyword evidence="8" id="KW-1185">Reference proteome</keyword>
<reference evidence="7 8" key="1">
    <citation type="submission" date="2020-08" db="EMBL/GenBank/DDBJ databases">
        <title>Genome sequence of Thermomonas brevis KACC 16975T.</title>
        <authorList>
            <person name="Hyun D.-W."/>
            <person name="Bae J.-W."/>
        </authorList>
    </citation>
    <scope>NUCLEOTIDE SEQUENCE [LARGE SCALE GENOMIC DNA]</scope>
    <source>
        <strain evidence="7 8">KACC 16975</strain>
    </source>
</reference>
<dbReference type="RefSeq" id="WP_187571778.1">
    <property type="nucleotide sequence ID" value="NZ_CP060711.1"/>
</dbReference>
<keyword evidence="5" id="KW-0443">Lipid metabolism</keyword>
<name>A0A7G9QXG0_9GAMM</name>
<dbReference type="SUPFAM" id="SSF53335">
    <property type="entry name" value="S-adenosyl-L-methionine-dependent methyltransferases"/>
    <property type="match status" value="1"/>
</dbReference>
<dbReference type="NCBIfam" id="NF008686">
    <property type="entry name" value="PRK11705.1"/>
    <property type="match status" value="1"/>
</dbReference>
<accession>A0A7G9QXG0</accession>
<dbReference type="InterPro" id="IPR050723">
    <property type="entry name" value="CFA/CMAS"/>
</dbReference>
<proteinExistence type="inferred from homology"/>
<dbReference type="Proteomes" id="UP000515977">
    <property type="component" value="Chromosome"/>
</dbReference>
<evidence type="ECO:0000313" key="7">
    <source>
        <dbReference type="EMBL" id="QNN48035.1"/>
    </source>
</evidence>
<dbReference type="KEGG" id="tbv:H9L17_07925"/>